<dbReference type="PANTHER" id="PTHR30283">
    <property type="entry name" value="PEROXIDE STRESS RESPONSE PROTEIN YAAA"/>
    <property type="match status" value="1"/>
</dbReference>
<name>A0A9D1HXR6_9ACTN</name>
<protein>
    <recommendedName>
        <fullName evidence="1">UPF0246 protein IAD17_03740</fullName>
    </recommendedName>
</protein>
<dbReference type="EMBL" id="DVMQ01000013">
    <property type="protein sequence ID" value="HIU24012.1"/>
    <property type="molecule type" value="Genomic_DNA"/>
</dbReference>
<evidence type="ECO:0000256" key="1">
    <source>
        <dbReference type="HAMAP-Rule" id="MF_00652"/>
    </source>
</evidence>
<dbReference type="Proteomes" id="UP000824078">
    <property type="component" value="Unassembled WGS sequence"/>
</dbReference>
<dbReference type="InterPro" id="IPR005583">
    <property type="entry name" value="YaaA"/>
</dbReference>
<accession>A0A9D1HXR6</accession>
<sequence>MLQIIISPAKQMQVEEAIPVKGIPPFPEKTNRLYEALIALEKTDGKTALKTLWKVSDKLLEQCLDLLHEFIPIASKKMLEDASISPHVSAALFTYKGIQFQSMAPQVMDAESLSWLQDHLWILSGLYGCVRPFQAVEPYRLEMGAPLSVDGTRNLYEFWGDMLAQEIQKDCSEVINLASVEYAKSVLPSLDSTTPCVTCLFAEALKNGRPIQRATASKIARGSMVRWMAENRVNSFEELKAFDLGYTYRPELSQATNLVFLHTE</sequence>
<reference evidence="2" key="2">
    <citation type="journal article" date="2021" name="PeerJ">
        <title>Extensive microbial diversity within the chicken gut microbiome revealed by metagenomics and culture.</title>
        <authorList>
            <person name="Gilroy R."/>
            <person name="Ravi A."/>
            <person name="Getino M."/>
            <person name="Pursley I."/>
            <person name="Horton D.L."/>
            <person name="Alikhan N.F."/>
            <person name="Baker D."/>
            <person name="Gharbi K."/>
            <person name="Hall N."/>
            <person name="Watson M."/>
            <person name="Adriaenssens E.M."/>
            <person name="Foster-Nyarko E."/>
            <person name="Jarju S."/>
            <person name="Secka A."/>
            <person name="Antonio M."/>
            <person name="Oren A."/>
            <person name="Chaudhuri R.R."/>
            <person name="La Ragione R."/>
            <person name="Hildebrand F."/>
            <person name="Pallen M.J."/>
        </authorList>
    </citation>
    <scope>NUCLEOTIDE SEQUENCE</scope>
    <source>
        <strain evidence="2">ChiHjej12B11-29160</strain>
    </source>
</reference>
<dbReference type="GO" id="GO:0005829">
    <property type="term" value="C:cytosol"/>
    <property type="evidence" value="ECO:0007669"/>
    <property type="project" value="TreeGrafter"/>
</dbReference>
<organism evidence="2 3">
    <name type="scientific">Candidatus Coprovicinus avistercoris</name>
    <dbReference type="NCBI Taxonomy" id="2840754"/>
    <lineage>
        <taxon>Bacteria</taxon>
        <taxon>Bacillati</taxon>
        <taxon>Actinomycetota</taxon>
        <taxon>Coriobacteriia</taxon>
        <taxon>Coriobacteriales</taxon>
        <taxon>Coriobacteriaceae</taxon>
        <taxon>Coriobacteriaceae incertae sedis</taxon>
        <taxon>Candidatus Coprovicinus</taxon>
    </lineage>
</organism>
<comment type="caution">
    <text evidence="2">The sequence shown here is derived from an EMBL/GenBank/DDBJ whole genome shotgun (WGS) entry which is preliminary data.</text>
</comment>
<gene>
    <name evidence="2" type="ORF">IAD17_03740</name>
</gene>
<evidence type="ECO:0000313" key="2">
    <source>
        <dbReference type="EMBL" id="HIU24012.1"/>
    </source>
</evidence>
<comment type="similarity">
    <text evidence="1">Belongs to the UPF0246 family.</text>
</comment>
<reference evidence="2" key="1">
    <citation type="submission" date="2020-10" db="EMBL/GenBank/DDBJ databases">
        <authorList>
            <person name="Gilroy R."/>
        </authorList>
    </citation>
    <scope>NUCLEOTIDE SEQUENCE</scope>
    <source>
        <strain evidence="2">ChiHjej12B11-29160</strain>
    </source>
</reference>
<dbReference type="AlphaFoldDB" id="A0A9D1HXR6"/>
<dbReference type="HAMAP" id="MF_00652">
    <property type="entry name" value="UPF0246"/>
    <property type="match status" value="1"/>
</dbReference>
<evidence type="ECO:0000313" key="3">
    <source>
        <dbReference type="Proteomes" id="UP000824078"/>
    </source>
</evidence>
<proteinExistence type="inferred from homology"/>
<dbReference type="PANTHER" id="PTHR30283:SF4">
    <property type="entry name" value="PEROXIDE STRESS RESISTANCE PROTEIN YAAA"/>
    <property type="match status" value="1"/>
</dbReference>
<dbReference type="GO" id="GO:0033194">
    <property type="term" value="P:response to hydroperoxide"/>
    <property type="evidence" value="ECO:0007669"/>
    <property type="project" value="TreeGrafter"/>
</dbReference>
<dbReference type="Pfam" id="PF03883">
    <property type="entry name" value="H2O2_YaaD"/>
    <property type="match status" value="1"/>
</dbReference>